<evidence type="ECO:0000256" key="1">
    <source>
        <dbReference type="ARBA" id="ARBA00022553"/>
    </source>
</evidence>
<dbReference type="PROSITE" id="PS50110">
    <property type="entry name" value="RESPONSE_REGULATORY"/>
    <property type="match status" value="1"/>
</dbReference>
<feature type="modified residue" description="4-aspartylphosphate" evidence="2">
    <location>
        <position position="63"/>
    </location>
</feature>
<dbReference type="SUPFAM" id="SSF52172">
    <property type="entry name" value="CheY-like"/>
    <property type="match status" value="1"/>
</dbReference>
<gene>
    <name evidence="4" type="ORF">A2907_00810</name>
</gene>
<evidence type="ECO:0000259" key="3">
    <source>
        <dbReference type="PROSITE" id="PS50110"/>
    </source>
</evidence>
<proteinExistence type="predicted"/>
<dbReference type="GO" id="GO:0000160">
    <property type="term" value="P:phosphorelay signal transduction system"/>
    <property type="evidence" value="ECO:0007669"/>
    <property type="project" value="InterPro"/>
</dbReference>
<dbReference type="InterPro" id="IPR011006">
    <property type="entry name" value="CheY-like_superfamily"/>
</dbReference>
<name>A0A1F5C833_9BACT</name>
<dbReference type="PANTHER" id="PTHR44591">
    <property type="entry name" value="STRESS RESPONSE REGULATOR PROTEIN 1"/>
    <property type="match status" value="1"/>
</dbReference>
<protein>
    <recommendedName>
        <fullName evidence="3">Response regulatory domain-containing protein</fullName>
    </recommendedName>
</protein>
<dbReference type="Gene3D" id="3.40.50.2300">
    <property type="match status" value="1"/>
</dbReference>
<organism evidence="4 5">
    <name type="scientific">Candidatus Azambacteria bacterium RIFCSPLOWO2_01_FULL_37_9</name>
    <dbReference type="NCBI Taxonomy" id="1797297"/>
    <lineage>
        <taxon>Bacteria</taxon>
        <taxon>Candidatus Azamiibacteriota</taxon>
    </lineage>
</organism>
<evidence type="ECO:0000313" key="4">
    <source>
        <dbReference type="EMBL" id="OGD39006.1"/>
    </source>
</evidence>
<dbReference type="Proteomes" id="UP000177947">
    <property type="component" value="Unassembled WGS sequence"/>
</dbReference>
<dbReference type="AlphaFoldDB" id="A0A1F5C833"/>
<comment type="caution">
    <text evidence="4">The sequence shown here is derived from an EMBL/GenBank/DDBJ whole genome shotgun (WGS) entry which is preliminary data.</text>
</comment>
<dbReference type="InterPro" id="IPR050595">
    <property type="entry name" value="Bact_response_regulator"/>
</dbReference>
<dbReference type="SMART" id="SM00448">
    <property type="entry name" value="REC"/>
    <property type="match status" value="1"/>
</dbReference>
<accession>A0A1F5C833</accession>
<feature type="domain" description="Response regulatory" evidence="3">
    <location>
        <begin position="14"/>
        <end position="130"/>
    </location>
</feature>
<dbReference type="CDD" id="cd17574">
    <property type="entry name" value="REC_OmpR"/>
    <property type="match status" value="1"/>
</dbReference>
<reference evidence="4 5" key="1">
    <citation type="journal article" date="2016" name="Nat. Commun.">
        <title>Thousands of microbial genomes shed light on interconnected biogeochemical processes in an aquifer system.</title>
        <authorList>
            <person name="Anantharaman K."/>
            <person name="Brown C.T."/>
            <person name="Hug L.A."/>
            <person name="Sharon I."/>
            <person name="Castelle C.J."/>
            <person name="Probst A.J."/>
            <person name="Thomas B.C."/>
            <person name="Singh A."/>
            <person name="Wilkins M.J."/>
            <person name="Karaoz U."/>
            <person name="Brodie E.L."/>
            <person name="Williams K.H."/>
            <person name="Hubbard S.S."/>
            <person name="Banfield J.F."/>
        </authorList>
    </citation>
    <scope>NUCLEOTIDE SEQUENCE [LARGE SCALE GENOMIC DNA]</scope>
</reference>
<keyword evidence="1 2" id="KW-0597">Phosphoprotein</keyword>
<dbReference type="EMBL" id="MEYQ01000020">
    <property type="protein sequence ID" value="OGD39006.1"/>
    <property type="molecule type" value="Genomic_DNA"/>
</dbReference>
<evidence type="ECO:0000256" key="2">
    <source>
        <dbReference type="PROSITE-ProRule" id="PRU00169"/>
    </source>
</evidence>
<dbReference type="Pfam" id="PF00072">
    <property type="entry name" value="Response_reg"/>
    <property type="match status" value="1"/>
</dbReference>
<dbReference type="PANTHER" id="PTHR44591:SF3">
    <property type="entry name" value="RESPONSE REGULATORY DOMAIN-CONTAINING PROTEIN"/>
    <property type="match status" value="1"/>
</dbReference>
<evidence type="ECO:0000313" key="5">
    <source>
        <dbReference type="Proteomes" id="UP000177947"/>
    </source>
</evidence>
<dbReference type="InterPro" id="IPR001789">
    <property type="entry name" value="Sig_transdc_resp-reg_receiver"/>
</dbReference>
<sequence>MLTKFMQLEPKDTTILLVEDDKFLVDIFATRLQSAGYNVIIANDGESGLKIATEKRPHLILLDIIMPQMDGYEVLAKLQQQDMTKNIPVILLTNLGHEEDVEKGLKSGAAGYLIKAQYTPSEVINKIKEVLEKYNSTL</sequence>